<dbReference type="STRING" id="269796.Rru_A1593"/>
<keyword evidence="5 11" id="KW-0812">Transmembrane</keyword>
<keyword evidence="4" id="KW-0645">Protease</keyword>
<dbReference type="HOGENOM" id="CLU_025778_1_0_5"/>
<dbReference type="eggNOG" id="COG0750">
    <property type="taxonomic scope" value="Bacteria"/>
</dbReference>
<reference evidence="13 14" key="1">
    <citation type="journal article" date="2011" name="Stand. Genomic Sci.">
        <title>Complete genome sequence of Rhodospirillum rubrum type strain (S1).</title>
        <authorList>
            <person name="Munk A.C."/>
            <person name="Copeland A."/>
            <person name="Lucas S."/>
            <person name="Lapidus A."/>
            <person name="Del Rio T.G."/>
            <person name="Barry K."/>
            <person name="Detter J.C."/>
            <person name="Hammon N."/>
            <person name="Israni S."/>
            <person name="Pitluck S."/>
            <person name="Brettin T."/>
            <person name="Bruce D."/>
            <person name="Han C."/>
            <person name="Tapia R."/>
            <person name="Gilna P."/>
            <person name="Schmutz J."/>
            <person name="Larimer F."/>
            <person name="Land M."/>
            <person name="Kyrpides N.C."/>
            <person name="Mavromatis K."/>
            <person name="Richardson P."/>
            <person name="Rohde M."/>
            <person name="Goker M."/>
            <person name="Klenk H.P."/>
            <person name="Zhang Y."/>
            <person name="Roberts G.P."/>
            <person name="Reslewic S."/>
            <person name="Schwartz D.C."/>
        </authorList>
    </citation>
    <scope>NUCLEOTIDE SEQUENCE [LARGE SCALE GENOMIC DNA]</scope>
    <source>
        <strain evidence="14">ATCC 11170 / ATH 1.1.1 / DSM 467 / LMG 4362 / NCIMB 8255 / S1</strain>
    </source>
</reference>
<dbReference type="Pfam" id="PF02163">
    <property type="entry name" value="Peptidase_M50"/>
    <property type="match status" value="1"/>
</dbReference>
<dbReference type="InterPro" id="IPR004387">
    <property type="entry name" value="Pept_M50_Zn"/>
</dbReference>
<evidence type="ECO:0000313" key="14">
    <source>
        <dbReference type="Proteomes" id="UP000001929"/>
    </source>
</evidence>
<dbReference type="Gene3D" id="2.30.42.10">
    <property type="match status" value="1"/>
</dbReference>
<feature type="domain" description="PDZ" evidence="12">
    <location>
        <begin position="127"/>
        <end position="169"/>
    </location>
</feature>
<dbReference type="GO" id="GO:0004222">
    <property type="term" value="F:metalloendopeptidase activity"/>
    <property type="evidence" value="ECO:0007669"/>
    <property type="project" value="InterPro"/>
</dbReference>
<dbReference type="GO" id="GO:0006508">
    <property type="term" value="P:proteolysis"/>
    <property type="evidence" value="ECO:0007669"/>
    <property type="project" value="UniProtKB-KW"/>
</dbReference>
<proteinExistence type="inferred from homology"/>
<dbReference type="InterPro" id="IPR041489">
    <property type="entry name" value="PDZ_6"/>
</dbReference>
<dbReference type="InterPro" id="IPR008915">
    <property type="entry name" value="Peptidase_M50"/>
</dbReference>
<dbReference type="PANTHER" id="PTHR42837:SF2">
    <property type="entry name" value="MEMBRANE METALLOPROTEASE ARASP2, CHLOROPLASTIC-RELATED"/>
    <property type="match status" value="1"/>
</dbReference>
<evidence type="ECO:0000259" key="12">
    <source>
        <dbReference type="PROSITE" id="PS50106"/>
    </source>
</evidence>
<evidence type="ECO:0000256" key="5">
    <source>
        <dbReference type="ARBA" id="ARBA00022692"/>
    </source>
</evidence>
<comment type="similarity">
    <text evidence="3 11">Belongs to the peptidase M50B family.</text>
</comment>
<feature type="transmembrane region" description="Helical" evidence="11">
    <location>
        <begin position="341"/>
        <end position="359"/>
    </location>
</feature>
<name>Q2RU02_RHORT</name>
<evidence type="ECO:0000256" key="3">
    <source>
        <dbReference type="ARBA" id="ARBA00007931"/>
    </source>
</evidence>
<evidence type="ECO:0000256" key="4">
    <source>
        <dbReference type="ARBA" id="ARBA00022670"/>
    </source>
</evidence>
<dbReference type="EMBL" id="CP000230">
    <property type="protein sequence ID" value="ABC22393.1"/>
    <property type="molecule type" value="Genomic_DNA"/>
</dbReference>
<dbReference type="KEGG" id="rru:Rru_A1593"/>
<dbReference type="EnsemblBacteria" id="ABC22393">
    <property type="protein sequence ID" value="ABC22393"/>
    <property type="gene ID" value="Rru_A1593"/>
</dbReference>
<evidence type="ECO:0000256" key="8">
    <source>
        <dbReference type="ARBA" id="ARBA00022989"/>
    </source>
</evidence>
<dbReference type="SMART" id="SM00228">
    <property type="entry name" value="PDZ"/>
    <property type="match status" value="1"/>
</dbReference>
<dbReference type="Proteomes" id="UP000001929">
    <property type="component" value="Chromosome"/>
</dbReference>
<keyword evidence="10 11" id="KW-0472">Membrane</keyword>
<keyword evidence="11" id="KW-0479">Metal-binding</keyword>
<keyword evidence="7 11" id="KW-0862">Zinc</keyword>
<evidence type="ECO:0000256" key="9">
    <source>
        <dbReference type="ARBA" id="ARBA00023049"/>
    </source>
</evidence>
<dbReference type="PROSITE" id="PS50106">
    <property type="entry name" value="PDZ"/>
    <property type="match status" value="1"/>
</dbReference>
<gene>
    <name evidence="13" type="ordered locus">Rru_A1593</name>
</gene>
<accession>Q2RU02</accession>
<organism evidence="13 14">
    <name type="scientific">Rhodospirillum rubrum (strain ATCC 11170 / ATH 1.1.1 / DSM 467 / LMG 4362 / NCIMB 8255 / S1)</name>
    <dbReference type="NCBI Taxonomy" id="269796"/>
    <lineage>
        <taxon>Bacteria</taxon>
        <taxon>Pseudomonadati</taxon>
        <taxon>Pseudomonadota</taxon>
        <taxon>Alphaproteobacteria</taxon>
        <taxon>Rhodospirillales</taxon>
        <taxon>Rhodospirillaceae</taxon>
        <taxon>Rhodospirillum</taxon>
    </lineage>
</organism>
<evidence type="ECO:0000256" key="1">
    <source>
        <dbReference type="ARBA" id="ARBA00001947"/>
    </source>
</evidence>
<dbReference type="CDD" id="cd06163">
    <property type="entry name" value="S2P-M50_PDZ_RseP-like"/>
    <property type="match status" value="1"/>
</dbReference>
<keyword evidence="8 11" id="KW-1133">Transmembrane helix</keyword>
<dbReference type="AlphaFoldDB" id="Q2RU02"/>
<keyword evidence="14" id="KW-1185">Reference proteome</keyword>
<sequence>MLDLLHTVLSFLVVLTAVVFVHEFGHFLVARLNGVRVEVFSIGFGRELFGFNDRYGTRWRLSLLPLGGYVRFFGDADETSGTAETTRPLSKAEEAVSFHHKRVGQRFAIVLAGPMANFLFSIVVFAGLYMTIGQPHSAPVVGEVIAGSAAAEAGLLAGDRIVAIDGTPIDRFQDVRRVVPLSNGAPLHIDILRDNAPLAVIALPRMVETDDGLGNKVQVAQLGVKVSLSQADVQRLGPLDALGQAVGQTWQLSADTLTYLGQVVRGNRSAEELGGPVRIAQFSGKAAERGVLDLVTFIALLSVNLGLINLFPIPMLDGGHLMFYTIEALRGRPLGARAQEYGLRFGLALVLAMMVFATWNDLSLINW</sequence>
<evidence type="ECO:0000256" key="11">
    <source>
        <dbReference type="RuleBase" id="RU362031"/>
    </source>
</evidence>
<evidence type="ECO:0000256" key="10">
    <source>
        <dbReference type="ARBA" id="ARBA00023136"/>
    </source>
</evidence>
<dbReference type="NCBIfam" id="TIGR00054">
    <property type="entry name" value="RIP metalloprotease RseP"/>
    <property type="match status" value="1"/>
</dbReference>
<dbReference type="PATRIC" id="fig|269796.9.peg.1667"/>
<keyword evidence="6 11" id="KW-0378">Hydrolase</keyword>
<dbReference type="GO" id="GO:0016020">
    <property type="term" value="C:membrane"/>
    <property type="evidence" value="ECO:0007669"/>
    <property type="project" value="UniProtKB-SubCell"/>
</dbReference>
<evidence type="ECO:0000313" key="13">
    <source>
        <dbReference type="EMBL" id="ABC22393.1"/>
    </source>
</evidence>
<dbReference type="PhylomeDB" id="Q2RU02"/>
<feature type="transmembrane region" description="Helical" evidence="11">
    <location>
        <begin position="107"/>
        <end position="130"/>
    </location>
</feature>
<dbReference type="RefSeq" id="WP_011389468.1">
    <property type="nucleotide sequence ID" value="NC_007643.1"/>
</dbReference>
<evidence type="ECO:0000256" key="6">
    <source>
        <dbReference type="ARBA" id="ARBA00022801"/>
    </source>
</evidence>
<comment type="cofactor">
    <cofactor evidence="1 11">
        <name>Zn(2+)</name>
        <dbReference type="ChEBI" id="CHEBI:29105"/>
    </cofactor>
</comment>
<evidence type="ECO:0000256" key="2">
    <source>
        <dbReference type="ARBA" id="ARBA00004141"/>
    </source>
</evidence>
<dbReference type="GO" id="GO:0046872">
    <property type="term" value="F:metal ion binding"/>
    <property type="evidence" value="ECO:0007669"/>
    <property type="project" value="UniProtKB-KW"/>
</dbReference>
<dbReference type="PANTHER" id="PTHR42837">
    <property type="entry name" value="REGULATOR OF SIGMA-E PROTEASE RSEP"/>
    <property type="match status" value="1"/>
</dbReference>
<feature type="transmembrane region" description="Helical" evidence="11">
    <location>
        <begin position="294"/>
        <end position="313"/>
    </location>
</feature>
<dbReference type="InterPro" id="IPR036034">
    <property type="entry name" value="PDZ_sf"/>
</dbReference>
<dbReference type="InterPro" id="IPR001478">
    <property type="entry name" value="PDZ"/>
</dbReference>
<evidence type="ECO:0000256" key="7">
    <source>
        <dbReference type="ARBA" id="ARBA00022833"/>
    </source>
</evidence>
<dbReference type="Pfam" id="PF17820">
    <property type="entry name" value="PDZ_6"/>
    <property type="match status" value="1"/>
</dbReference>
<feature type="transmembrane region" description="Helical" evidence="11">
    <location>
        <begin position="6"/>
        <end position="29"/>
    </location>
</feature>
<protein>
    <recommendedName>
        <fullName evidence="11">Zinc metalloprotease</fullName>
        <ecNumber evidence="11">3.4.24.-</ecNumber>
    </recommendedName>
</protein>
<dbReference type="SUPFAM" id="SSF50156">
    <property type="entry name" value="PDZ domain-like"/>
    <property type="match status" value="1"/>
</dbReference>
<dbReference type="EC" id="3.4.24.-" evidence="11"/>
<keyword evidence="9 11" id="KW-0482">Metalloprotease</keyword>
<comment type="subcellular location">
    <subcellularLocation>
        <location evidence="2">Membrane</location>
        <topology evidence="2">Multi-pass membrane protein</topology>
    </subcellularLocation>
</comment>